<evidence type="ECO:0000313" key="1">
    <source>
        <dbReference type="EnsemblMetazoa" id="GMOY010915-PA"/>
    </source>
</evidence>
<evidence type="ECO:0000313" key="2">
    <source>
        <dbReference type="Proteomes" id="UP000092444"/>
    </source>
</evidence>
<sequence>MMKTKYEELFDNVTEILSTLEVQFLQRPYLQDFITANKCFIDVYAVEIICSCILKMYRSEGRTERVRKHATNLTKYIWPLLDKVEDLLKLPVVRVKT</sequence>
<name>A0A1B0GC86_GLOMM</name>
<dbReference type="Proteomes" id="UP000092444">
    <property type="component" value="Unassembled WGS sequence"/>
</dbReference>
<protein>
    <submittedName>
        <fullName evidence="1">Uncharacterized protein</fullName>
    </submittedName>
</protein>
<dbReference type="EMBL" id="CCAG010007825">
    <property type="status" value="NOT_ANNOTATED_CDS"/>
    <property type="molecule type" value="Genomic_DNA"/>
</dbReference>
<reference evidence="1" key="1">
    <citation type="submission" date="2020-05" db="UniProtKB">
        <authorList>
            <consortium name="EnsemblMetazoa"/>
        </authorList>
    </citation>
    <scope>IDENTIFICATION</scope>
    <source>
        <strain evidence="1">Yale</strain>
    </source>
</reference>
<dbReference type="AlphaFoldDB" id="A0A1B0GC86"/>
<dbReference type="EnsemblMetazoa" id="GMOY010915-RA">
    <property type="protein sequence ID" value="GMOY010915-PA"/>
    <property type="gene ID" value="GMOY010915"/>
</dbReference>
<dbReference type="VEuPathDB" id="VectorBase:GMOY010915"/>
<proteinExistence type="predicted"/>
<accession>A0A1B0GC86</accession>
<keyword evidence="2" id="KW-1185">Reference proteome</keyword>
<organism evidence="1 2">
    <name type="scientific">Glossina morsitans morsitans</name>
    <name type="common">Savannah tsetse fly</name>
    <dbReference type="NCBI Taxonomy" id="37546"/>
    <lineage>
        <taxon>Eukaryota</taxon>
        <taxon>Metazoa</taxon>
        <taxon>Ecdysozoa</taxon>
        <taxon>Arthropoda</taxon>
        <taxon>Hexapoda</taxon>
        <taxon>Insecta</taxon>
        <taxon>Pterygota</taxon>
        <taxon>Neoptera</taxon>
        <taxon>Endopterygota</taxon>
        <taxon>Diptera</taxon>
        <taxon>Brachycera</taxon>
        <taxon>Muscomorpha</taxon>
        <taxon>Hippoboscoidea</taxon>
        <taxon>Glossinidae</taxon>
        <taxon>Glossina</taxon>
    </lineage>
</organism>